<dbReference type="EMBL" id="BKCJ010006556">
    <property type="protein sequence ID" value="GEU72766.1"/>
    <property type="molecule type" value="Genomic_DNA"/>
</dbReference>
<dbReference type="GO" id="GO:0003964">
    <property type="term" value="F:RNA-directed DNA polymerase activity"/>
    <property type="evidence" value="ECO:0007669"/>
    <property type="project" value="UniProtKB-KW"/>
</dbReference>
<reference evidence="1" key="1">
    <citation type="journal article" date="2019" name="Sci. Rep.">
        <title>Draft genome of Tanacetum cinerariifolium, the natural source of mosquito coil.</title>
        <authorList>
            <person name="Yamashiro T."/>
            <person name="Shiraishi A."/>
            <person name="Satake H."/>
            <person name="Nakayama K."/>
        </authorList>
    </citation>
    <scope>NUCLEOTIDE SEQUENCE</scope>
</reference>
<keyword evidence="1" id="KW-0548">Nucleotidyltransferase</keyword>
<name>A0A6L2MFJ7_TANCI</name>
<protein>
    <submittedName>
        <fullName evidence="1">RNA-directed DNA polymerase, eukaryota, reverse transcriptase zinc-binding domain protein</fullName>
    </submittedName>
</protein>
<accession>A0A6L2MFJ7</accession>
<sequence>MNVIGFQMFKVVKAMKNIKKPMNELNWKNGSLFKKVILLKENSKNSKQKLIVIPSALNSERKPQLFSMNIEKLWLMKSTTGSKKVELRAFVMRMARDFMVKNIEEAKEMVEEITEAEIKKAMFNIDNDKDLGPDGFTSCFFKKAWSIMGKDVCSAIKEFFHT</sequence>
<dbReference type="AlphaFoldDB" id="A0A6L2MFJ7"/>
<proteinExistence type="predicted"/>
<keyword evidence="1" id="KW-0695">RNA-directed DNA polymerase</keyword>
<keyword evidence="1" id="KW-0808">Transferase</keyword>
<comment type="caution">
    <text evidence="1">The sequence shown here is derived from an EMBL/GenBank/DDBJ whole genome shotgun (WGS) entry which is preliminary data.</text>
</comment>
<gene>
    <name evidence="1" type="ORF">Tci_044744</name>
</gene>
<evidence type="ECO:0000313" key="1">
    <source>
        <dbReference type="EMBL" id="GEU72766.1"/>
    </source>
</evidence>
<organism evidence="1">
    <name type="scientific">Tanacetum cinerariifolium</name>
    <name type="common">Dalmatian daisy</name>
    <name type="synonym">Chrysanthemum cinerariifolium</name>
    <dbReference type="NCBI Taxonomy" id="118510"/>
    <lineage>
        <taxon>Eukaryota</taxon>
        <taxon>Viridiplantae</taxon>
        <taxon>Streptophyta</taxon>
        <taxon>Embryophyta</taxon>
        <taxon>Tracheophyta</taxon>
        <taxon>Spermatophyta</taxon>
        <taxon>Magnoliopsida</taxon>
        <taxon>eudicotyledons</taxon>
        <taxon>Gunneridae</taxon>
        <taxon>Pentapetalae</taxon>
        <taxon>asterids</taxon>
        <taxon>campanulids</taxon>
        <taxon>Asterales</taxon>
        <taxon>Asteraceae</taxon>
        <taxon>Asteroideae</taxon>
        <taxon>Anthemideae</taxon>
        <taxon>Anthemidinae</taxon>
        <taxon>Tanacetum</taxon>
    </lineage>
</organism>